<gene>
    <name evidence="2" type="ORF">BHK98_09205</name>
</gene>
<name>A0A1Q9JJ92_9FIRM</name>
<dbReference type="Proteomes" id="UP000187404">
    <property type="component" value="Unassembled WGS sequence"/>
</dbReference>
<dbReference type="EMBL" id="MJIE01000001">
    <property type="protein sequence ID" value="OLR56225.1"/>
    <property type="molecule type" value="Genomic_DNA"/>
</dbReference>
<sequence length="74" mass="7230">MENSWANTAGKVKSEWPALAGVVAAVLAEGTFIVLAVGYLGGTCAAVIAAAGFFAVLLSAASLCKAAARSDSAA</sequence>
<protein>
    <submittedName>
        <fullName evidence="2">Uncharacterized protein</fullName>
    </submittedName>
</protein>
<evidence type="ECO:0000256" key="1">
    <source>
        <dbReference type="SAM" id="Phobius"/>
    </source>
</evidence>
<feature type="transmembrane region" description="Helical" evidence="1">
    <location>
        <begin position="46"/>
        <end position="68"/>
    </location>
</feature>
<keyword evidence="1" id="KW-0812">Transmembrane</keyword>
<keyword evidence="1" id="KW-0472">Membrane</keyword>
<dbReference type="AlphaFoldDB" id="A0A1Q9JJ92"/>
<organism evidence="2 3">
    <name type="scientific">Hornefia porci</name>
    <dbReference type="NCBI Taxonomy" id="2652292"/>
    <lineage>
        <taxon>Bacteria</taxon>
        <taxon>Bacillati</taxon>
        <taxon>Bacillota</taxon>
        <taxon>Clostridia</taxon>
        <taxon>Peptostreptococcales</taxon>
        <taxon>Anaerovoracaceae</taxon>
        <taxon>Hornefia</taxon>
    </lineage>
</organism>
<comment type="caution">
    <text evidence="2">The sequence shown here is derived from an EMBL/GenBank/DDBJ whole genome shotgun (WGS) entry which is preliminary data.</text>
</comment>
<evidence type="ECO:0000313" key="3">
    <source>
        <dbReference type="Proteomes" id="UP000187404"/>
    </source>
</evidence>
<evidence type="ECO:0000313" key="2">
    <source>
        <dbReference type="EMBL" id="OLR56225.1"/>
    </source>
</evidence>
<proteinExistence type="predicted"/>
<keyword evidence="3" id="KW-1185">Reference proteome</keyword>
<accession>A0A1Q9JJ92</accession>
<dbReference type="RefSeq" id="WP_075713640.1">
    <property type="nucleotide sequence ID" value="NZ_MJIE01000001.1"/>
</dbReference>
<reference evidence="2 3" key="1">
    <citation type="journal article" date="2016" name="Appl. Environ. Microbiol.">
        <title>Function and Phylogeny of Bacterial Butyryl Coenzyme A:Acetate Transferases and Their Diversity in the Proximal Colon of Swine.</title>
        <authorList>
            <person name="Trachsel J."/>
            <person name="Bayles D.O."/>
            <person name="Looft T."/>
            <person name="Levine U.Y."/>
            <person name="Allen H.K."/>
        </authorList>
    </citation>
    <scope>NUCLEOTIDE SEQUENCE [LARGE SCALE GENOMIC DNA]</scope>
    <source>
        <strain evidence="2 3">68-3-10</strain>
    </source>
</reference>
<feature type="transmembrane region" description="Helical" evidence="1">
    <location>
        <begin position="18"/>
        <end position="40"/>
    </location>
</feature>
<keyword evidence="1" id="KW-1133">Transmembrane helix</keyword>
<dbReference type="STRING" id="1261640.BHK98_09205"/>